<dbReference type="InterPro" id="IPR034151">
    <property type="entry name" value="TOPRIM_DnaG_bac"/>
</dbReference>
<evidence type="ECO:0000256" key="6">
    <source>
        <dbReference type="ARBA" id="ARBA00022723"/>
    </source>
</evidence>
<dbReference type="InterPro" id="IPR013264">
    <property type="entry name" value="DNAG_N"/>
</dbReference>
<keyword evidence="1 12" id="KW-0240">DNA-directed RNA polymerase</keyword>
<dbReference type="EC" id="2.7.7.101" evidence="12"/>
<dbReference type="Gene3D" id="3.90.980.10">
    <property type="entry name" value="DNA primase, catalytic core, N-terminal domain"/>
    <property type="match status" value="1"/>
</dbReference>
<dbReference type="InterPro" id="IPR007693">
    <property type="entry name" value="DNA_helicase_DnaB-like_N"/>
</dbReference>
<dbReference type="InterPro" id="IPR006171">
    <property type="entry name" value="TOPRIM_dom"/>
</dbReference>
<name>A0ABW5V4C3_9BACI</name>
<dbReference type="Pfam" id="PF01807">
    <property type="entry name" value="Zn_ribbon_DnaG"/>
    <property type="match status" value="1"/>
</dbReference>
<accession>A0ABW5V4C3</accession>
<keyword evidence="6 12" id="KW-0479">Metal-binding</keyword>
<keyword evidence="7 12" id="KW-0863">Zinc-finger</keyword>
<gene>
    <name evidence="12 15" type="primary">dnaG</name>
    <name evidence="15" type="ORF">ACFSUO_00390</name>
</gene>
<evidence type="ECO:0000256" key="8">
    <source>
        <dbReference type="ARBA" id="ARBA00022833"/>
    </source>
</evidence>
<dbReference type="SMART" id="SM00493">
    <property type="entry name" value="TOPRIM"/>
    <property type="match status" value="1"/>
</dbReference>
<dbReference type="NCBIfam" id="TIGR01391">
    <property type="entry name" value="dnaG"/>
    <property type="match status" value="1"/>
</dbReference>
<evidence type="ECO:0000313" key="16">
    <source>
        <dbReference type="Proteomes" id="UP001597502"/>
    </source>
</evidence>
<dbReference type="CDD" id="cd03364">
    <property type="entry name" value="TOPRIM_DnaG_primases"/>
    <property type="match status" value="1"/>
</dbReference>
<keyword evidence="4 12" id="KW-0548">Nucleotidyltransferase</keyword>
<dbReference type="InterPro" id="IPR002694">
    <property type="entry name" value="Znf_CHC2"/>
</dbReference>
<keyword evidence="10 12" id="KW-0238">DNA-binding</keyword>
<evidence type="ECO:0000256" key="4">
    <source>
        <dbReference type="ARBA" id="ARBA00022695"/>
    </source>
</evidence>
<evidence type="ECO:0000256" key="12">
    <source>
        <dbReference type="HAMAP-Rule" id="MF_00974"/>
    </source>
</evidence>
<comment type="catalytic activity">
    <reaction evidence="12">
        <text>ssDNA + n NTP = ssDNA/pppN(pN)n-1 hybrid + (n-1) diphosphate.</text>
        <dbReference type="EC" id="2.7.7.101"/>
    </reaction>
</comment>
<evidence type="ECO:0000256" key="5">
    <source>
        <dbReference type="ARBA" id="ARBA00022705"/>
    </source>
</evidence>
<dbReference type="Gene3D" id="1.10.860.10">
    <property type="entry name" value="DNAb Helicase, Chain A"/>
    <property type="match status" value="1"/>
</dbReference>
<organism evidence="15 16">
    <name type="scientific">Lentibacillus juripiscarius</name>
    <dbReference type="NCBI Taxonomy" id="257446"/>
    <lineage>
        <taxon>Bacteria</taxon>
        <taxon>Bacillati</taxon>
        <taxon>Bacillota</taxon>
        <taxon>Bacilli</taxon>
        <taxon>Bacillales</taxon>
        <taxon>Bacillaceae</taxon>
        <taxon>Lentibacillus</taxon>
    </lineage>
</organism>
<keyword evidence="2 12" id="KW-0639">Primosome</keyword>
<dbReference type="InterPro" id="IPR036977">
    <property type="entry name" value="DNA_primase_Znf_CHC2"/>
</dbReference>
<dbReference type="RefSeq" id="WP_382390210.1">
    <property type="nucleotide sequence ID" value="NZ_JBHUNA010000001.1"/>
</dbReference>
<comment type="similarity">
    <text evidence="12 13">Belongs to the DnaG primase family.</text>
</comment>
<proteinExistence type="inferred from homology"/>
<evidence type="ECO:0000256" key="10">
    <source>
        <dbReference type="ARBA" id="ARBA00023125"/>
    </source>
</evidence>
<keyword evidence="11 12" id="KW-0804">Transcription</keyword>
<feature type="zinc finger region" description="CHC2-type" evidence="12">
    <location>
        <begin position="40"/>
        <end position="64"/>
    </location>
</feature>
<dbReference type="Gene3D" id="3.90.580.10">
    <property type="entry name" value="Zinc finger, CHC2-type domain"/>
    <property type="match status" value="1"/>
</dbReference>
<keyword evidence="5 12" id="KW-0235">DNA replication</keyword>
<comment type="cofactor">
    <cofactor evidence="12 13">
        <name>Zn(2+)</name>
        <dbReference type="ChEBI" id="CHEBI:29105"/>
    </cofactor>
    <text evidence="12 13">Binds 1 zinc ion per monomer.</text>
</comment>
<evidence type="ECO:0000256" key="9">
    <source>
        <dbReference type="ARBA" id="ARBA00022842"/>
    </source>
</evidence>
<dbReference type="Pfam" id="PF00772">
    <property type="entry name" value="DnaB"/>
    <property type="match status" value="1"/>
</dbReference>
<evidence type="ECO:0000256" key="13">
    <source>
        <dbReference type="PIRNR" id="PIRNR002811"/>
    </source>
</evidence>
<dbReference type="InterPro" id="IPR050219">
    <property type="entry name" value="DnaG_primase"/>
</dbReference>
<dbReference type="SUPFAM" id="SSF56731">
    <property type="entry name" value="DNA primase core"/>
    <property type="match status" value="1"/>
</dbReference>
<dbReference type="InterPro" id="IPR019475">
    <property type="entry name" value="DNA_primase_DnaB-bd"/>
</dbReference>
<dbReference type="EMBL" id="JBHUNA010000001">
    <property type="protein sequence ID" value="MFD2759445.1"/>
    <property type="molecule type" value="Genomic_DNA"/>
</dbReference>
<dbReference type="Pfam" id="PF08275">
    <property type="entry name" value="DNAG_N"/>
    <property type="match status" value="1"/>
</dbReference>
<evidence type="ECO:0000256" key="3">
    <source>
        <dbReference type="ARBA" id="ARBA00022679"/>
    </source>
</evidence>
<keyword evidence="16" id="KW-1185">Reference proteome</keyword>
<evidence type="ECO:0000256" key="7">
    <source>
        <dbReference type="ARBA" id="ARBA00022771"/>
    </source>
</evidence>
<comment type="function">
    <text evidence="12 13">RNA polymerase that catalyzes the synthesis of short RNA molecules used as primers for DNA polymerase during DNA replication.</text>
</comment>
<evidence type="ECO:0000256" key="1">
    <source>
        <dbReference type="ARBA" id="ARBA00022478"/>
    </source>
</evidence>
<evidence type="ECO:0000259" key="14">
    <source>
        <dbReference type="PROSITE" id="PS50880"/>
    </source>
</evidence>
<keyword evidence="8 12" id="KW-0862">Zinc</keyword>
<dbReference type="PIRSF" id="PIRSF002811">
    <property type="entry name" value="DnaG"/>
    <property type="match status" value="1"/>
</dbReference>
<dbReference type="PANTHER" id="PTHR30313">
    <property type="entry name" value="DNA PRIMASE"/>
    <property type="match status" value="1"/>
</dbReference>
<dbReference type="InterPro" id="IPR037068">
    <property type="entry name" value="DNA_primase_core_N_sf"/>
</dbReference>
<reference evidence="16" key="1">
    <citation type="journal article" date="2019" name="Int. J. Syst. Evol. Microbiol.">
        <title>The Global Catalogue of Microorganisms (GCM) 10K type strain sequencing project: providing services to taxonomists for standard genome sequencing and annotation.</title>
        <authorList>
            <consortium name="The Broad Institute Genomics Platform"/>
            <consortium name="The Broad Institute Genome Sequencing Center for Infectious Disease"/>
            <person name="Wu L."/>
            <person name="Ma J."/>
        </authorList>
    </citation>
    <scope>NUCLEOTIDE SEQUENCE [LARGE SCALE GENOMIC DNA]</scope>
    <source>
        <strain evidence="16">TISTR 1535</strain>
    </source>
</reference>
<evidence type="ECO:0000256" key="2">
    <source>
        <dbReference type="ARBA" id="ARBA00022515"/>
    </source>
</evidence>
<sequence length="604" mass="69123">MTSQVSEEVIEQVRTSNDIVDVIGEYIQLKKQGRNYFGLCPFHGEKTPSFSVAQEKQIFHCFGCGKGGNVLTFIMEMEGYTFYETLQFLANRSGTELPEAVEEKQSSVSPENQQILSASEWVAKLYHHLLRFTKDGKKGYQYLKDRGITDETIDAFQLGFAPEAKDFTAAFLDKKGFHQQTLIKSGLLSQHEDNSVSDRFRGRVIFPIRNHLGKPIAFGGRTLAGQEPKYLNSPESELFQKGRILYNFDLAKKHIRKQNQAVLFEGYMDVISAYQADVKNGVATLGTSLTETQARLLRRYVDTVIICYDADDAGNDATYKAAGILQRAGCDVKIANLRENMDPDSFIMEFGGEAFQDEVIKLSLTFTSFYMRYLKKDFNLTLEGDRIQYIERVLEHLATIDSSVEREYYLKELSSEYDISMDSLTQQIQSHRQKMGTVKDKSSRNSYTNKAPEIGKPKKLLPAFHNAERQLLAYMLQDPSITDKVQEEIGASFNIEEHKIIATHLYAFYEEYNETDVSKFIGMLEDENLKKVVTEIAMLSVQDDITDHEINDYIRIIRAEHVNKENIQSLKEEQKLAEQQNNPIKAAEIAMRIIELQKQWKNIN</sequence>
<dbReference type="InterPro" id="IPR006295">
    <property type="entry name" value="DNA_primase_DnaG"/>
</dbReference>
<dbReference type="PROSITE" id="PS50880">
    <property type="entry name" value="TOPRIM"/>
    <property type="match status" value="1"/>
</dbReference>
<comment type="domain">
    <text evidence="12">Contains an N-terminal zinc-binding domain, a central core domain that contains the primase activity, and a C-terminal DnaB-binding domain.</text>
</comment>
<comment type="caution">
    <text evidence="15">The sequence shown here is derived from an EMBL/GenBank/DDBJ whole genome shotgun (WGS) entry which is preliminary data.</text>
</comment>
<dbReference type="PANTHER" id="PTHR30313:SF2">
    <property type="entry name" value="DNA PRIMASE"/>
    <property type="match status" value="1"/>
</dbReference>
<dbReference type="Gene3D" id="3.40.1360.10">
    <property type="match status" value="1"/>
</dbReference>
<dbReference type="Pfam" id="PF13155">
    <property type="entry name" value="Toprim_2"/>
    <property type="match status" value="1"/>
</dbReference>
<dbReference type="HAMAP" id="MF_00974">
    <property type="entry name" value="DNA_primase_DnaG"/>
    <property type="match status" value="1"/>
</dbReference>
<comment type="subunit">
    <text evidence="12">Monomer. Interacts with DnaB.</text>
</comment>
<dbReference type="SUPFAM" id="SSF48024">
    <property type="entry name" value="N-terminal domain of DnaB helicase"/>
    <property type="match status" value="1"/>
</dbReference>
<feature type="domain" description="Toprim" evidence="14">
    <location>
        <begin position="259"/>
        <end position="340"/>
    </location>
</feature>
<dbReference type="InterPro" id="IPR036185">
    <property type="entry name" value="DNA_heli_DnaB-like_N_sf"/>
</dbReference>
<keyword evidence="9" id="KW-0460">Magnesium</keyword>
<dbReference type="SMART" id="SM00400">
    <property type="entry name" value="ZnF_CHCC"/>
    <property type="match status" value="1"/>
</dbReference>
<keyword evidence="3 12" id="KW-0808">Transferase</keyword>
<evidence type="ECO:0000313" key="15">
    <source>
        <dbReference type="EMBL" id="MFD2759445.1"/>
    </source>
</evidence>
<dbReference type="InterPro" id="IPR030846">
    <property type="entry name" value="DnaG_bac"/>
</dbReference>
<protein>
    <recommendedName>
        <fullName evidence="12 13">DNA primase</fullName>
        <ecNumber evidence="12">2.7.7.101</ecNumber>
    </recommendedName>
</protein>
<dbReference type="SUPFAM" id="SSF57783">
    <property type="entry name" value="Zinc beta-ribbon"/>
    <property type="match status" value="1"/>
</dbReference>
<dbReference type="InterPro" id="IPR016136">
    <property type="entry name" value="DNA_helicase_N/primase_C"/>
</dbReference>
<evidence type="ECO:0000256" key="11">
    <source>
        <dbReference type="ARBA" id="ARBA00023163"/>
    </source>
</evidence>
<dbReference type="Proteomes" id="UP001597502">
    <property type="component" value="Unassembled WGS sequence"/>
</dbReference>
<dbReference type="Pfam" id="PF10410">
    <property type="entry name" value="DnaB_bind"/>
    <property type="match status" value="1"/>
</dbReference>